<dbReference type="SMART" id="SM00345">
    <property type="entry name" value="HTH_GNTR"/>
    <property type="match status" value="1"/>
</dbReference>
<organism evidence="5 6">
    <name type="scientific">Lampropedia cohaerens</name>
    <dbReference type="NCBI Taxonomy" id="1610491"/>
    <lineage>
        <taxon>Bacteria</taxon>
        <taxon>Pseudomonadati</taxon>
        <taxon>Pseudomonadota</taxon>
        <taxon>Betaproteobacteria</taxon>
        <taxon>Burkholderiales</taxon>
        <taxon>Comamonadaceae</taxon>
        <taxon>Lampropedia</taxon>
    </lineage>
</organism>
<dbReference type="PANTHER" id="PTHR43537">
    <property type="entry name" value="TRANSCRIPTIONAL REGULATOR, GNTR FAMILY"/>
    <property type="match status" value="1"/>
</dbReference>
<feature type="domain" description="HTH gntR-type" evidence="4">
    <location>
        <begin position="9"/>
        <end position="77"/>
    </location>
</feature>
<evidence type="ECO:0000313" key="5">
    <source>
        <dbReference type="EMBL" id="KKW67174.1"/>
    </source>
</evidence>
<comment type="caution">
    <text evidence="5">The sequence shown here is derived from an EMBL/GenBank/DDBJ whole genome shotgun (WGS) entry which is preliminary data.</text>
</comment>
<name>A0A0U1PXA4_9BURK</name>
<dbReference type="InterPro" id="IPR000524">
    <property type="entry name" value="Tscrpt_reg_HTH_GntR"/>
</dbReference>
<dbReference type="EMBL" id="LBNQ01000037">
    <property type="protein sequence ID" value="KKW67174.1"/>
    <property type="molecule type" value="Genomic_DNA"/>
</dbReference>
<keyword evidence="1" id="KW-0805">Transcription regulation</keyword>
<dbReference type="GO" id="GO:0003700">
    <property type="term" value="F:DNA-binding transcription factor activity"/>
    <property type="evidence" value="ECO:0007669"/>
    <property type="project" value="InterPro"/>
</dbReference>
<dbReference type="SUPFAM" id="SSF48008">
    <property type="entry name" value="GntR ligand-binding domain-like"/>
    <property type="match status" value="1"/>
</dbReference>
<dbReference type="Gene3D" id="1.10.10.10">
    <property type="entry name" value="Winged helix-like DNA-binding domain superfamily/Winged helix DNA-binding domain"/>
    <property type="match status" value="1"/>
</dbReference>
<dbReference type="AlphaFoldDB" id="A0A0U1PXA4"/>
<dbReference type="PROSITE" id="PS50949">
    <property type="entry name" value="HTH_GNTR"/>
    <property type="match status" value="1"/>
</dbReference>
<gene>
    <name evidence="5" type="ORF">AAV94_12410</name>
</gene>
<dbReference type="PATRIC" id="fig|1610491.3.peg.2635"/>
<dbReference type="GO" id="GO:0003677">
    <property type="term" value="F:DNA binding"/>
    <property type="evidence" value="ECO:0007669"/>
    <property type="project" value="UniProtKB-KW"/>
</dbReference>
<proteinExistence type="predicted"/>
<keyword evidence="6" id="KW-1185">Reference proteome</keyword>
<keyword evidence="2" id="KW-0238">DNA-binding</keyword>
<dbReference type="InterPro" id="IPR036388">
    <property type="entry name" value="WH-like_DNA-bd_sf"/>
</dbReference>
<dbReference type="SMART" id="SM00895">
    <property type="entry name" value="FCD"/>
    <property type="match status" value="1"/>
</dbReference>
<dbReference type="Pfam" id="PF07729">
    <property type="entry name" value="FCD"/>
    <property type="match status" value="1"/>
</dbReference>
<protein>
    <submittedName>
        <fullName evidence="5">Transcriptional regulator</fullName>
    </submittedName>
</protein>
<evidence type="ECO:0000256" key="1">
    <source>
        <dbReference type="ARBA" id="ARBA00023015"/>
    </source>
</evidence>
<dbReference type="STRING" id="1610491.AAV94_12410"/>
<evidence type="ECO:0000313" key="6">
    <source>
        <dbReference type="Proteomes" id="UP000050580"/>
    </source>
</evidence>
<dbReference type="CDD" id="cd07377">
    <property type="entry name" value="WHTH_GntR"/>
    <property type="match status" value="1"/>
</dbReference>
<dbReference type="InterPro" id="IPR008920">
    <property type="entry name" value="TF_FadR/GntR_C"/>
</dbReference>
<dbReference type="PRINTS" id="PR00035">
    <property type="entry name" value="HTHGNTR"/>
</dbReference>
<evidence type="ECO:0000256" key="2">
    <source>
        <dbReference type="ARBA" id="ARBA00023125"/>
    </source>
</evidence>
<dbReference type="Pfam" id="PF00392">
    <property type="entry name" value="GntR"/>
    <property type="match status" value="1"/>
</dbReference>
<sequence length="261" mass="29439">MAGAGHAISRRADQVAAYIEQLVADSVLKVGQALPSERRLMERLHCSRSALREGLRMLRARGIIRTEHGRGSFVAAAVTTQSVNPLLHLFASQPRTLYDVLEVRLLLEAEAARLAASRATGADLVLIRRHFERWQAAQHAPAGQTLSAEEHARRDHAFHRAITEAAHNPVLVHTLESLSELMLASVMASAHHLYTRPIYKQQIDRQHQRIFRAVMQRKPEAAYRAAREHVLSVRENLREVDNEAERLTRATLRLQSFESDV</sequence>
<dbReference type="Gene3D" id="1.20.120.530">
    <property type="entry name" value="GntR ligand-binding domain-like"/>
    <property type="match status" value="1"/>
</dbReference>
<evidence type="ECO:0000256" key="3">
    <source>
        <dbReference type="ARBA" id="ARBA00023163"/>
    </source>
</evidence>
<dbReference type="InterPro" id="IPR036390">
    <property type="entry name" value="WH_DNA-bd_sf"/>
</dbReference>
<reference evidence="5 6" key="1">
    <citation type="submission" date="2015-05" db="EMBL/GenBank/DDBJ databases">
        <title>Draft genome sequence of Lampropedia sp. CT6, isolated from the microbial mat of a hot water spring, located at Manikaran, India.</title>
        <authorList>
            <person name="Tripathi C."/>
            <person name="Rani P."/>
            <person name="Mahato N.K."/>
            <person name="Lal R."/>
        </authorList>
    </citation>
    <scope>NUCLEOTIDE SEQUENCE [LARGE SCALE GENOMIC DNA]</scope>
    <source>
        <strain evidence="5 6">CT6</strain>
    </source>
</reference>
<dbReference type="PANTHER" id="PTHR43537:SF1">
    <property type="entry name" value="GLC OPERON TRANSCRIPTIONAL ACTIVATOR"/>
    <property type="match status" value="1"/>
</dbReference>
<keyword evidence="3" id="KW-0804">Transcription</keyword>
<dbReference type="Proteomes" id="UP000050580">
    <property type="component" value="Unassembled WGS sequence"/>
</dbReference>
<dbReference type="NCBIfam" id="NF007442">
    <property type="entry name" value="PRK09990.1"/>
    <property type="match status" value="1"/>
</dbReference>
<accession>A0A0U1PXA4</accession>
<evidence type="ECO:0000259" key="4">
    <source>
        <dbReference type="PROSITE" id="PS50949"/>
    </source>
</evidence>
<dbReference type="SUPFAM" id="SSF46785">
    <property type="entry name" value="Winged helix' DNA-binding domain"/>
    <property type="match status" value="1"/>
</dbReference>
<dbReference type="InterPro" id="IPR011711">
    <property type="entry name" value="GntR_C"/>
</dbReference>